<dbReference type="Gene3D" id="1.10.10.1770">
    <property type="entry name" value="Gun4-like"/>
    <property type="match status" value="1"/>
</dbReference>
<dbReference type="CDD" id="cd16383">
    <property type="entry name" value="GUN4"/>
    <property type="match status" value="1"/>
</dbReference>
<dbReference type="Pfam" id="PF05419">
    <property type="entry name" value="GUN4"/>
    <property type="match status" value="1"/>
</dbReference>
<dbReference type="InterPro" id="IPR024983">
    <property type="entry name" value="CHAT_dom"/>
</dbReference>
<proteinExistence type="predicted"/>
<dbReference type="PANTHER" id="PTHR34800">
    <property type="entry name" value="TETRAPYRROLE-BINDING PROTEIN, CHLOROPLASTIC"/>
    <property type="match status" value="1"/>
</dbReference>
<dbReference type="GO" id="GO:0046906">
    <property type="term" value="F:tetrapyrrole binding"/>
    <property type="evidence" value="ECO:0007669"/>
    <property type="project" value="TreeGrafter"/>
</dbReference>
<dbReference type="OrthoDB" id="149072at2"/>
<gene>
    <name evidence="3" type="ORF">BC008_30210</name>
</gene>
<dbReference type="PANTHER" id="PTHR34800:SF1">
    <property type="entry name" value="TETRAPYRROLE-BINDING PROTEIN, CHLOROPLASTIC"/>
    <property type="match status" value="1"/>
</dbReference>
<comment type="caution">
    <text evidence="3">The sequence shown here is derived from an EMBL/GenBank/DDBJ whole genome shotgun (WGS) entry which is preliminary data.</text>
</comment>
<dbReference type="InterPro" id="IPR008629">
    <property type="entry name" value="GUN4-like"/>
</dbReference>
<evidence type="ECO:0000259" key="1">
    <source>
        <dbReference type="Pfam" id="PF05419"/>
    </source>
</evidence>
<dbReference type="InterPro" id="IPR037215">
    <property type="entry name" value="GUN4-like_sf"/>
</dbReference>
<evidence type="ECO:0008006" key="5">
    <source>
        <dbReference type="Google" id="ProtNLM"/>
    </source>
</evidence>
<evidence type="ECO:0000259" key="2">
    <source>
        <dbReference type="Pfam" id="PF12770"/>
    </source>
</evidence>
<accession>A0A0V7ZTL4</accession>
<feature type="domain" description="GUN4-like" evidence="1">
    <location>
        <begin position="193"/>
        <end position="337"/>
    </location>
</feature>
<reference evidence="3 4" key="1">
    <citation type="journal article" date="2015" name="Genome Announc.">
        <title>Draft Genome of the Euendolithic (true boring) Cyanobacterium Mastigocoleus testarum strain BC008.</title>
        <authorList>
            <person name="Guida B.S."/>
            <person name="Garcia-Pichel F."/>
        </authorList>
    </citation>
    <scope>NUCLEOTIDE SEQUENCE [LARGE SCALE GENOMIC DNA]</scope>
    <source>
        <strain evidence="3 4">BC008</strain>
    </source>
</reference>
<dbReference type="RefSeq" id="WP_058183657.1">
    <property type="nucleotide sequence ID" value="NZ_LMTZ01000087.1"/>
</dbReference>
<organism evidence="3 4">
    <name type="scientific">Mastigocoleus testarum BC008</name>
    <dbReference type="NCBI Taxonomy" id="371196"/>
    <lineage>
        <taxon>Bacteria</taxon>
        <taxon>Bacillati</taxon>
        <taxon>Cyanobacteriota</taxon>
        <taxon>Cyanophyceae</taxon>
        <taxon>Nostocales</taxon>
        <taxon>Hapalosiphonaceae</taxon>
        <taxon>Mastigocoleus</taxon>
    </lineage>
</organism>
<dbReference type="AlphaFoldDB" id="A0A0V7ZTL4"/>
<sequence>MYRKKILFLSADPNPETKLKIGQEIREIEEGLRKAERRDNFVIDKYFAVRPKDLGLAILEKRPHIIHFSGHGCAEKGLLLEDDTGEPTFVTAEALSLLFELFSDIECVILNACYSQTQADAITQHVDYVIGMSDEIEDKAAIAFSIGFYSALGAGESIDFSYKYGRTLISIAGLNGNLVPVLKMKQESTTALNPDFNKLRNLLRAGLWKEADLETRDLILKISGVSLNDNITSKMLASIPYETFHYIDKLWVELSNGNFGFSPQIDIYKSLGRNQLEWAKAVGWRHVYSGFFGSIDKAIDDLNKVLLDQRAIFGWVPYDSLQFTLKAPKGHLPSLGQHGYGSDGKLLLLSCIENKLAQCHASHSV</sequence>
<dbReference type="Pfam" id="PF12770">
    <property type="entry name" value="CHAT"/>
    <property type="match status" value="1"/>
</dbReference>
<keyword evidence="4" id="KW-1185">Reference proteome</keyword>
<dbReference type="Gene3D" id="1.25.40.620">
    <property type="match status" value="1"/>
</dbReference>
<name>A0A0V7ZTL4_9CYAN</name>
<protein>
    <recommendedName>
        <fullName evidence="5">CHAT domain-containing protein</fullName>
    </recommendedName>
</protein>
<dbReference type="EMBL" id="LMTZ01000087">
    <property type="protein sequence ID" value="KST67471.1"/>
    <property type="molecule type" value="Genomic_DNA"/>
</dbReference>
<evidence type="ECO:0000313" key="3">
    <source>
        <dbReference type="EMBL" id="KST67471.1"/>
    </source>
</evidence>
<feature type="domain" description="CHAT" evidence="2">
    <location>
        <begin position="23"/>
        <end position="158"/>
    </location>
</feature>
<evidence type="ECO:0000313" key="4">
    <source>
        <dbReference type="Proteomes" id="UP000053372"/>
    </source>
</evidence>
<dbReference type="Proteomes" id="UP000053372">
    <property type="component" value="Unassembled WGS sequence"/>
</dbReference>
<dbReference type="SUPFAM" id="SSF140869">
    <property type="entry name" value="GUN4-like"/>
    <property type="match status" value="1"/>
</dbReference>